<evidence type="ECO:0000313" key="1">
    <source>
        <dbReference type="EMBL" id="EET06339.1"/>
    </source>
</evidence>
<name>A0A0E1W1R3_BURPE</name>
<gene>
    <name evidence="1" type="ORF">BURPS1710A_1092</name>
</gene>
<reference evidence="1" key="1">
    <citation type="submission" date="2009-05" db="EMBL/GenBank/DDBJ databases">
        <authorList>
            <person name="Harkins D.M."/>
            <person name="DeShazer D."/>
            <person name="Woods D.E."/>
            <person name="Brinkac L.M."/>
            <person name="Brown K.A."/>
            <person name="Hung G.C."/>
            <person name="Tuanyok A."/>
            <person name="Zhang B."/>
            <person name="Nierman W.C."/>
        </authorList>
    </citation>
    <scope>NUCLEOTIDE SEQUENCE [LARGE SCALE GENOMIC DNA]</scope>
    <source>
        <strain evidence="1">1710a</strain>
    </source>
</reference>
<organism evidence="1">
    <name type="scientific">Burkholderia pseudomallei 1710a</name>
    <dbReference type="NCBI Taxonomy" id="320371"/>
    <lineage>
        <taxon>Bacteria</taxon>
        <taxon>Pseudomonadati</taxon>
        <taxon>Pseudomonadota</taxon>
        <taxon>Betaproteobacteria</taxon>
        <taxon>Burkholderiales</taxon>
        <taxon>Burkholderiaceae</taxon>
        <taxon>Burkholderia</taxon>
        <taxon>pseudomallei group</taxon>
    </lineage>
</organism>
<dbReference type="HOGENOM" id="CLU_2732207_0_0_4"/>
<accession>A0A0E1W1R3</accession>
<protein>
    <submittedName>
        <fullName evidence="1">Uncharacterized protein</fullName>
    </submittedName>
</protein>
<dbReference type="Proteomes" id="UP000001812">
    <property type="component" value="Chromosome I"/>
</dbReference>
<sequence>MKFNRFSLCFFDVLGFETRFSDLGLDGMLRKYVALVDLVDARNEHMGRLFGEMGFKESAYWLDLPWNFRTS</sequence>
<dbReference type="AlphaFoldDB" id="A0A0E1W1R3"/>
<proteinExistence type="predicted"/>
<dbReference type="EMBL" id="CM000832">
    <property type="protein sequence ID" value="EET06339.1"/>
    <property type="molecule type" value="Genomic_DNA"/>
</dbReference>